<dbReference type="Pfam" id="PF03358">
    <property type="entry name" value="FMN_red"/>
    <property type="match status" value="1"/>
</dbReference>
<dbReference type="PANTHER" id="PTHR43408">
    <property type="entry name" value="FMN REDUCTASE (NADPH)"/>
    <property type="match status" value="1"/>
</dbReference>
<dbReference type="EMBL" id="JAUSZI010000002">
    <property type="protein sequence ID" value="MDQ1024741.1"/>
    <property type="molecule type" value="Genomic_DNA"/>
</dbReference>
<dbReference type="EC" id="1.7.1.6" evidence="5"/>
<dbReference type="InterPro" id="IPR005025">
    <property type="entry name" value="FMN_Rdtase-like_dom"/>
</dbReference>
<dbReference type="InterPro" id="IPR029039">
    <property type="entry name" value="Flavoprotein-like_sf"/>
</dbReference>
<reference evidence="5 6" key="1">
    <citation type="submission" date="2023-07" db="EMBL/GenBank/DDBJ databases">
        <title>Comparative genomics of wheat-associated soil bacteria to identify genetic determinants of phenazine resistance.</title>
        <authorList>
            <person name="Mouncey N."/>
        </authorList>
    </citation>
    <scope>NUCLEOTIDE SEQUENCE [LARGE SCALE GENOMIC DNA]</scope>
    <source>
        <strain evidence="5 6">V2I4</strain>
    </source>
</reference>
<accession>A0ABU0SMF2</accession>
<dbReference type="Proteomes" id="UP001230328">
    <property type="component" value="Unassembled WGS sequence"/>
</dbReference>
<dbReference type="GO" id="GO:0050446">
    <property type="term" value="F:azobenzene reductase (NADP+) activity"/>
    <property type="evidence" value="ECO:0007669"/>
    <property type="project" value="UniProtKB-EC"/>
</dbReference>
<keyword evidence="2" id="KW-0288">FMN</keyword>
<dbReference type="SUPFAM" id="SSF52218">
    <property type="entry name" value="Flavoproteins"/>
    <property type="match status" value="1"/>
</dbReference>
<evidence type="ECO:0000256" key="3">
    <source>
        <dbReference type="ARBA" id="ARBA00023002"/>
    </source>
</evidence>
<evidence type="ECO:0000313" key="5">
    <source>
        <dbReference type="EMBL" id="MDQ1024741.1"/>
    </source>
</evidence>
<comment type="caution">
    <text evidence="5">The sequence shown here is derived from an EMBL/GenBank/DDBJ whole genome shotgun (WGS) entry which is preliminary data.</text>
</comment>
<dbReference type="RefSeq" id="WP_307520028.1">
    <property type="nucleotide sequence ID" value="NZ_JAUSZI010000002.1"/>
</dbReference>
<dbReference type="InterPro" id="IPR051814">
    <property type="entry name" value="NAD(P)H-dep_FMN_reductase"/>
</dbReference>
<feature type="domain" description="NADPH-dependent FMN reductase-like" evidence="4">
    <location>
        <begin position="1"/>
        <end position="145"/>
    </location>
</feature>
<evidence type="ECO:0000313" key="6">
    <source>
        <dbReference type="Proteomes" id="UP001230328"/>
    </source>
</evidence>
<protein>
    <submittedName>
        <fullName evidence="5">Azobenzene reductase</fullName>
        <ecNumber evidence="5">1.7.1.6</ecNumber>
    </submittedName>
</protein>
<keyword evidence="6" id="KW-1185">Reference proteome</keyword>
<evidence type="ECO:0000256" key="1">
    <source>
        <dbReference type="ARBA" id="ARBA00022630"/>
    </source>
</evidence>
<gene>
    <name evidence="5" type="ORF">QF035_002323</name>
</gene>
<evidence type="ECO:0000259" key="4">
    <source>
        <dbReference type="Pfam" id="PF03358"/>
    </source>
</evidence>
<sequence>MEILCVQGSLGRPSRTAAMTSRVVEMLNQLNISAEFIDLSELCLPIPDASSDRQLHREHPDPVIRKIVTKAQAADAFVLATPIYHNSYSGVLKCFLDHLGIQHFAHKPVALCGNSGRTGSVQPVDHLRIVIRGLHGVAIPYQAVSRNSDYVVEGREIRSFSEDLQNRLESMVNQLIQYSIALKPIREAIGESHSEQLLASRSLRSGDAAGVVGAAIADPVALGELPSISTHGV</sequence>
<organism evidence="5 6">
    <name type="scientific">Streptomyces umbrinus</name>
    <dbReference type="NCBI Taxonomy" id="67370"/>
    <lineage>
        <taxon>Bacteria</taxon>
        <taxon>Bacillati</taxon>
        <taxon>Actinomycetota</taxon>
        <taxon>Actinomycetes</taxon>
        <taxon>Kitasatosporales</taxon>
        <taxon>Streptomycetaceae</taxon>
        <taxon>Streptomyces</taxon>
        <taxon>Streptomyces phaeochromogenes group</taxon>
    </lineage>
</organism>
<keyword evidence="1" id="KW-0285">Flavoprotein</keyword>
<dbReference type="Gene3D" id="3.40.50.360">
    <property type="match status" value="1"/>
</dbReference>
<evidence type="ECO:0000256" key="2">
    <source>
        <dbReference type="ARBA" id="ARBA00022643"/>
    </source>
</evidence>
<dbReference type="PANTHER" id="PTHR43408:SF2">
    <property type="entry name" value="FMN REDUCTASE (NADPH)"/>
    <property type="match status" value="1"/>
</dbReference>
<proteinExistence type="predicted"/>
<name>A0ABU0SMF2_9ACTN</name>
<keyword evidence="3 5" id="KW-0560">Oxidoreductase</keyword>